<dbReference type="SUPFAM" id="SSF47203">
    <property type="entry name" value="Acyl-CoA dehydrogenase C-terminal domain-like"/>
    <property type="match status" value="1"/>
</dbReference>
<dbReference type="PANTHER" id="PTHR43884">
    <property type="entry name" value="ACYL-COA DEHYDROGENASE"/>
    <property type="match status" value="1"/>
</dbReference>
<evidence type="ECO:0000259" key="8">
    <source>
        <dbReference type="Pfam" id="PF02771"/>
    </source>
</evidence>
<dbReference type="InterPro" id="IPR009075">
    <property type="entry name" value="AcylCo_DH/oxidase_C"/>
</dbReference>
<keyword evidence="5" id="KW-0560">Oxidoreductase</keyword>
<dbReference type="Pfam" id="PF00441">
    <property type="entry name" value="Acyl-CoA_dh_1"/>
    <property type="match status" value="1"/>
</dbReference>
<organism evidence="9 10">
    <name type="scientific">Actinokineospora bangkokensis</name>
    <dbReference type="NCBI Taxonomy" id="1193682"/>
    <lineage>
        <taxon>Bacteria</taxon>
        <taxon>Bacillati</taxon>
        <taxon>Actinomycetota</taxon>
        <taxon>Actinomycetes</taxon>
        <taxon>Pseudonocardiales</taxon>
        <taxon>Pseudonocardiaceae</taxon>
        <taxon>Actinokineospora</taxon>
    </lineage>
</organism>
<dbReference type="CDD" id="cd00567">
    <property type="entry name" value="ACAD"/>
    <property type="match status" value="1"/>
</dbReference>
<feature type="domain" description="Acyl-CoA dehydrogenase/oxidase C-terminal" evidence="6">
    <location>
        <begin position="249"/>
        <end position="388"/>
    </location>
</feature>
<dbReference type="SUPFAM" id="SSF56645">
    <property type="entry name" value="Acyl-CoA dehydrogenase NM domain-like"/>
    <property type="match status" value="1"/>
</dbReference>
<dbReference type="RefSeq" id="WP_075975759.1">
    <property type="nucleotide sequence ID" value="NZ_MKQR01000016.1"/>
</dbReference>
<evidence type="ECO:0000259" key="6">
    <source>
        <dbReference type="Pfam" id="PF00441"/>
    </source>
</evidence>
<evidence type="ECO:0000313" key="10">
    <source>
        <dbReference type="Proteomes" id="UP000186040"/>
    </source>
</evidence>
<dbReference type="Gene3D" id="1.10.540.10">
    <property type="entry name" value="Acyl-CoA dehydrogenase/oxidase, N-terminal domain"/>
    <property type="match status" value="1"/>
</dbReference>
<gene>
    <name evidence="9" type="ORF">BJP25_21450</name>
</gene>
<reference evidence="9 10" key="1">
    <citation type="submission" date="2016-10" db="EMBL/GenBank/DDBJ databases">
        <title>The Draft Genome Sequence of Actinokineospora bangkokensis 44EHWT reveals the biosynthetic pathway of antifungal compounds Thailandins with unusual extender unit butylmalonyl-CoA.</title>
        <authorList>
            <person name="Greule A."/>
            <person name="Intra B."/>
            <person name="Flemming S."/>
            <person name="Rommel M.G."/>
            <person name="Panbangred W."/>
            <person name="Bechthold A."/>
        </authorList>
    </citation>
    <scope>NUCLEOTIDE SEQUENCE [LARGE SCALE GENOMIC DNA]</scope>
    <source>
        <strain evidence="9 10">44EHW</strain>
    </source>
</reference>
<dbReference type="PANTHER" id="PTHR43884:SF12">
    <property type="entry name" value="ISOVALERYL-COA DEHYDROGENASE, MITOCHONDRIAL-RELATED"/>
    <property type="match status" value="1"/>
</dbReference>
<dbReference type="InterPro" id="IPR046373">
    <property type="entry name" value="Acyl-CoA_Oxase/DH_mid-dom_sf"/>
</dbReference>
<proteinExistence type="inferred from homology"/>
<protein>
    <submittedName>
        <fullName evidence="9">Acyl-CoA dehydrogenase</fullName>
    </submittedName>
</protein>
<evidence type="ECO:0000259" key="7">
    <source>
        <dbReference type="Pfam" id="PF02770"/>
    </source>
</evidence>
<dbReference type="GO" id="GO:0050660">
    <property type="term" value="F:flavin adenine dinucleotide binding"/>
    <property type="evidence" value="ECO:0007669"/>
    <property type="project" value="InterPro"/>
</dbReference>
<comment type="cofactor">
    <cofactor evidence="1 5">
        <name>FAD</name>
        <dbReference type="ChEBI" id="CHEBI:57692"/>
    </cofactor>
</comment>
<evidence type="ECO:0000313" key="9">
    <source>
        <dbReference type="EMBL" id="OLR92617.1"/>
    </source>
</evidence>
<dbReference type="Gene3D" id="1.20.140.10">
    <property type="entry name" value="Butyryl-CoA Dehydrogenase, subunit A, domain 3"/>
    <property type="match status" value="1"/>
</dbReference>
<dbReference type="Gene3D" id="2.40.110.10">
    <property type="entry name" value="Butyryl-CoA Dehydrogenase, subunit A, domain 2"/>
    <property type="match status" value="1"/>
</dbReference>
<comment type="caution">
    <text evidence="9">The sequence shown here is derived from an EMBL/GenBank/DDBJ whole genome shotgun (WGS) entry which is preliminary data.</text>
</comment>
<keyword evidence="10" id="KW-1185">Reference proteome</keyword>
<evidence type="ECO:0000256" key="4">
    <source>
        <dbReference type="ARBA" id="ARBA00022827"/>
    </source>
</evidence>
<dbReference type="InterPro" id="IPR009100">
    <property type="entry name" value="AcylCoA_DH/oxidase_NM_dom_sf"/>
</dbReference>
<accession>A0A1Q9LKN7</accession>
<evidence type="ECO:0000256" key="1">
    <source>
        <dbReference type="ARBA" id="ARBA00001974"/>
    </source>
</evidence>
<comment type="similarity">
    <text evidence="2 5">Belongs to the acyl-CoA dehydrogenase family.</text>
</comment>
<dbReference type="AlphaFoldDB" id="A0A1Q9LKN7"/>
<dbReference type="InterPro" id="IPR013786">
    <property type="entry name" value="AcylCoA_DH/ox_N"/>
</dbReference>
<name>A0A1Q9LKN7_9PSEU</name>
<dbReference type="GO" id="GO:0046359">
    <property type="term" value="P:butyrate catabolic process"/>
    <property type="evidence" value="ECO:0007669"/>
    <property type="project" value="TreeGrafter"/>
</dbReference>
<feature type="domain" description="Acyl-CoA oxidase/dehydrogenase middle" evidence="7">
    <location>
        <begin position="130"/>
        <end position="237"/>
    </location>
</feature>
<dbReference type="Pfam" id="PF02771">
    <property type="entry name" value="Acyl-CoA_dh_N"/>
    <property type="match status" value="1"/>
</dbReference>
<dbReference type="STRING" id="1193682.BJP25_21450"/>
<sequence length="419" mass="45577">MTLDFTLDADQLALRMQAREFASTVLSGVEEAIAPLSKPEERFYALRPFFQQMVDAGFVKALVPGEYGGAPFTSLQFVLAVEEIARVDVNVASAVLGTGLGLHPIVHFGTEEQKRRFLPPFCGSDPKLAAIAYTEVTGGANYDSPDPKVGVQTFARVEGDEIVLNGSKHYTTNASGWEGEGADLISVVCRTDPAKPPQESLAIVVVERGTPGVEITGMIDTIGHRATNSPRVEFRDVRVPIGNMIGRPGDGIDIVKSAFSWTCAPIGAACVGRMRAAFEYAYEFARTDNRSGPHPVIEYQNAGYMLADIKMRIEAARYLSWKAADHFDKTGGKDREAANMTKVYASELSVQTVYDAMRLVGVDGYGDKTPIAAIMQDVLCFPVYDGGNMGVRRRALHEMFMEPSYDHLAVAENRLSTGS</sequence>
<evidence type="ECO:0000256" key="3">
    <source>
        <dbReference type="ARBA" id="ARBA00022630"/>
    </source>
</evidence>
<feature type="domain" description="Acyl-CoA dehydrogenase/oxidase N-terminal" evidence="8">
    <location>
        <begin position="9"/>
        <end position="122"/>
    </location>
</feature>
<dbReference type="GO" id="GO:0033539">
    <property type="term" value="P:fatty acid beta-oxidation using acyl-CoA dehydrogenase"/>
    <property type="evidence" value="ECO:0007669"/>
    <property type="project" value="TreeGrafter"/>
</dbReference>
<dbReference type="Pfam" id="PF02770">
    <property type="entry name" value="Acyl-CoA_dh_M"/>
    <property type="match status" value="1"/>
</dbReference>
<dbReference type="Proteomes" id="UP000186040">
    <property type="component" value="Unassembled WGS sequence"/>
</dbReference>
<evidence type="ECO:0000256" key="5">
    <source>
        <dbReference type="RuleBase" id="RU362125"/>
    </source>
</evidence>
<dbReference type="EMBL" id="MKQR01000016">
    <property type="protein sequence ID" value="OLR92617.1"/>
    <property type="molecule type" value="Genomic_DNA"/>
</dbReference>
<keyword evidence="4 5" id="KW-0274">FAD</keyword>
<dbReference type="InterPro" id="IPR036250">
    <property type="entry name" value="AcylCo_DH-like_C"/>
</dbReference>
<keyword evidence="3 5" id="KW-0285">Flavoprotein</keyword>
<dbReference type="InterPro" id="IPR006091">
    <property type="entry name" value="Acyl-CoA_Oxase/DH_mid-dom"/>
</dbReference>
<dbReference type="GO" id="GO:0003995">
    <property type="term" value="F:acyl-CoA dehydrogenase activity"/>
    <property type="evidence" value="ECO:0007669"/>
    <property type="project" value="TreeGrafter"/>
</dbReference>
<dbReference type="OrthoDB" id="2769798at2"/>
<dbReference type="InterPro" id="IPR037069">
    <property type="entry name" value="AcylCoA_DH/ox_N_sf"/>
</dbReference>
<evidence type="ECO:0000256" key="2">
    <source>
        <dbReference type="ARBA" id="ARBA00009347"/>
    </source>
</evidence>